<evidence type="ECO:0000313" key="1">
    <source>
        <dbReference type="EMBL" id="UNI16508.1"/>
    </source>
</evidence>
<dbReference type="RefSeq" id="XP_047839989.1">
    <property type="nucleotide sequence ID" value="XM_047984017.1"/>
</dbReference>
<sequence length="163" mass="17896">MGRRRDTPREPDGRGRHHDERQIIVIGNSIDGSSEDYLARLRASRTAVTSQLPRPHRDDDCAEAFAHARKLRAADHERLVRAAFGAHPSYCIALKEDRQGTEQDAISDLLGPAGASKGVDTVRLMWEGGAAELGALGGGRESLATFCWQHVFADSRRGLAERL</sequence>
<dbReference type="AlphaFoldDB" id="A0A9Q8QAH7"/>
<gene>
    <name evidence="1" type="ORF">JDV02_002937</name>
</gene>
<dbReference type="OrthoDB" id="2107640at2759"/>
<dbReference type="KEGG" id="ptkz:JDV02_002937"/>
<proteinExistence type="predicted"/>
<accession>A0A9Q8QAH7</accession>
<organism evidence="1 2">
    <name type="scientific">Purpureocillium takamizusanense</name>
    <dbReference type="NCBI Taxonomy" id="2060973"/>
    <lineage>
        <taxon>Eukaryota</taxon>
        <taxon>Fungi</taxon>
        <taxon>Dikarya</taxon>
        <taxon>Ascomycota</taxon>
        <taxon>Pezizomycotina</taxon>
        <taxon>Sordariomycetes</taxon>
        <taxon>Hypocreomycetidae</taxon>
        <taxon>Hypocreales</taxon>
        <taxon>Ophiocordycipitaceae</taxon>
        <taxon>Purpureocillium</taxon>
    </lineage>
</organism>
<name>A0A9Q8QAH7_9HYPO</name>
<evidence type="ECO:0000313" key="2">
    <source>
        <dbReference type="Proteomes" id="UP000829364"/>
    </source>
</evidence>
<dbReference type="GeneID" id="72064897"/>
<dbReference type="Proteomes" id="UP000829364">
    <property type="component" value="Chromosome 2"/>
</dbReference>
<reference evidence="1" key="1">
    <citation type="submission" date="2021-11" db="EMBL/GenBank/DDBJ databases">
        <title>Purpureocillium_takamizusanense_genome.</title>
        <authorList>
            <person name="Nguyen N.-H."/>
        </authorList>
    </citation>
    <scope>NUCLEOTIDE SEQUENCE</scope>
    <source>
        <strain evidence="1">PT3</strain>
    </source>
</reference>
<keyword evidence="2" id="KW-1185">Reference proteome</keyword>
<dbReference type="EMBL" id="CP086355">
    <property type="protein sequence ID" value="UNI16508.1"/>
    <property type="molecule type" value="Genomic_DNA"/>
</dbReference>
<protein>
    <submittedName>
        <fullName evidence="1">Uncharacterized protein</fullName>
    </submittedName>
</protein>